<comment type="caution">
    <text evidence="1">The sequence shown here is derived from an EMBL/GenBank/DDBJ whole genome shotgun (WGS) entry which is preliminary data.</text>
</comment>
<dbReference type="Proteomes" id="UP001165064">
    <property type="component" value="Unassembled WGS sequence"/>
</dbReference>
<accession>A0ACB5TC64</accession>
<keyword evidence="2" id="KW-1185">Reference proteome</keyword>
<reference evidence="1" key="1">
    <citation type="submission" date="2023-04" db="EMBL/GenBank/DDBJ databases">
        <title>Ambrosiozyma monospora NBRC 10751.</title>
        <authorList>
            <person name="Ichikawa N."/>
            <person name="Sato H."/>
            <person name="Tonouchi N."/>
        </authorList>
    </citation>
    <scope>NUCLEOTIDE SEQUENCE</scope>
    <source>
        <strain evidence="1">NBRC 10751</strain>
    </source>
</reference>
<evidence type="ECO:0000313" key="2">
    <source>
        <dbReference type="Proteomes" id="UP001165064"/>
    </source>
</evidence>
<evidence type="ECO:0000313" key="1">
    <source>
        <dbReference type="EMBL" id="GME85481.1"/>
    </source>
</evidence>
<sequence>MNNDTFSQQQTQQQQQQQQFMFQDQKAYDFAYSNNNNSMMDEKTIGSVNPQQLLNESSITPSENLVEPLSTQLNTDFSPSTQYEISMKSPLTSFPSTSSSSSLDMSPELVFSSTVPIAEEAEETQMDSWGIPQKSKSEPSYISSNNNINIDNNDNFKFPRFKLPNTSLSYDSDSNGFDALKMLDSIDTVELTKPIKSPVLRSQSFSQDDATSLFSTPFQGNSGSFPNDSQWQGPSQQQQLPQQSQQKTQLHSQGQMNGQYSAQQSPEVEFSWNGKFVDANRDQFHYHYHDEI</sequence>
<protein>
    <submittedName>
        <fullName evidence="1">Unnamed protein product</fullName>
    </submittedName>
</protein>
<dbReference type="EMBL" id="BSXS01006396">
    <property type="protein sequence ID" value="GME85481.1"/>
    <property type="molecule type" value="Genomic_DNA"/>
</dbReference>
<name>A0ACB5TC64_AMBMO</name>
<gene>
    <name evidence="1" type="ORF">Amon02_000762000</name>
</gene>
<organism evidence="1 2">
    <name type="scientific">Ambrosiozyma monospora</name>
    <name type="common">Yeast</name>
    <name type="synonym">Endomycopsis monosporus</name>
    <dbReference type="NCBI Taxonomy" id="43982"/>
    <lineage>
        <taxon>Eukaryota</taxon>
        <taxon>Fungi</taxon>
        <taxon>Dikarya</taxon>
        <taxon>Ascomycota</taxon>
        <taxon>Saccharomycotina</taxon>
        <taxon>Pichiomycetes</taxon>
        <taxon>Pichiales</taxon>
        <taxon>Pichiaceae</taxon>
        <taxon>Ambrosiozyma</taxon>
    </lineage>
</organism>
<proteinExistence type="predicted"/>